<evidence type="ECO:0000313" key="4">
    <source>
        <dbReference type="EMBL" id="GAA5063819.1"/>
    </source>
</evidence>
<dbReference type="InterPro" id="IPR050417">
    <property type="entry name" value="Sugar_Epim/Isomerase"/>
</dbReference>
<dbReference type="SUPFAM" id="SSF51658">
    <property type="entry name" value="Xylose isomerase-like"/>
    <property type="match status" value="1"/>
</dbReference>
<dbReference type="PANTHER" id="PTHR43489">
    <property type="entry name" value="ISOMERASE"/>
    <property type="match status" value="1"/>
</dbReference>
<evidence type="ECO:0000259" key="3">
    <source>
        <dbReference type="Pfam" id="PF01261"/>
    </source>
</evidence>
<evidence type="ECO:0000313" key="5">
    <source>
        <dbReference type="Proteomes" id="UP001500603"/>
    </source>
</evidence>
<dbReference type="EMBL" id="BAABJM010000005">
    <property type="protein sequence ID" value="GAA5063819.1"/>
    <property type="molecule type" value="Genomic_DNA"/>
</dbReference>
<organism evidence="4 5">
    <name type="scientific">Nocardia callitridis</name>
    <dbReference type="NCBI Taxonomy" id="648753"/>
    <lineage>
        <taxon>Bacteria</taxon>
        <taxon>Bacillati</taxon>
        <taxon>Actinomycetota</taxon>
        <taxon>Actinomycetes</taxon>
        <taxon>Mycobacteriales</taxon>
        <taxon>Nocardiaceae</taxon>
        <taxon>Nocardia</taxon>
    </lineage>
</organism>
<reference evidence="5" key="1">
    <citation type="journal article" date="2019" name="Int. J. Syst. Evol. Microbiol.">
        <title>The Global Catalogue of Microorganisms (GCM) 10K type strain sequencing project: providing services to taxonomists for standard genome sequencing and annotation.</title>
        <authorList>
            <consortium name="The Broad Institute Genomics Platform"/>
            <consortium name="The Broad Institute Genome Sequencing Center for Infectious Disease"/>
            <person name="Wu L."/>
            <person name="Ma J."/>
        </authorList>
    </citation>
    <scope>NUCLEOTIDE SEQUENCE [LARGE SCALE GENOMIC DNA]</scope>
    <source>
        <strain evidence="5">JCM 18298</strain>
    </source>
</reference>
<dbReference type="Proteomes" id="UP001500603">
    <property type="component" value="Unassembled WGS sequence"/>
</dbReference>
<dbReference type="Gene3D" id="3.20.20.150">
    <property type="entry name" value="Divalent-metal-dependent TIM barrel enzymes"/>
    <property type="match status" value="1"/>
</dbReference>
<dbReference type="Pfam" id="PF01261">
    <property type="entry name" value="AP_endonuc_2"/>
    <property type="match status" value="1"/>
</dbReference>
<protein>
    <submittedName>
        <fullName evidence="4">TIM barrel protein</fullName>
    </submittedName>
</protein>
<keyword evidence="5" id="KW-1185">Reference proteome</keyword>
<accession>A0ABP9KTJ4</accession>
<dbReference type="InterPro" id="IPR036237">
    <property type="entry name" value="Xyl_isomerase-like_sf"/>
</dbReference>
<dbReference type="InterPro" id="IPR026040">
    <property type="entry name" value="HyI-like"/>
</dbReference>
<comment type="similarity">
    <text evidence="2">Belongs to the hyi family.</text>
</comment>
<proteinExistence type="inferred from homology"/>
<dbReference type="PIRSF" id="PIRSF006241">
    <property type="entry name" value="HyI"/>
    <property type="match status" value="1"/>
</dbReference>
<feature type="domain" description="Xylose isomerase-like TIM barrel" evidence="3">
    <location>
        <begin position="25"/>
        <end position="254"/>
    </location>
</feature>
<sequence length="263" mass="28278">MFSARRFAANCSMLFGDVPVLEQAARAAAAGYDMVEFWWPFERSVPDDAEVTRFVEAVGAAGPQVIAMNFTLGDAVAGERGIVSDPARIAEFREHLDVLAGIVARLGVLRCCVPYGRVPVGRRLSAHQETAIANLAVASDRLRTVGAVPMLEPLSGVADYPITTAEAAEDIAVRVDSALGRAGTVGILADLYHLAANGADIEAVLRRHIKRIVHVQVADFPGRHEPGTGRLDIDRYLAVLNELGYHGHFALEFVPSPGDRRST</sequence>
<keyword evidence="1 2" id="KW-0413">Isomerase</keyword>
<evidence type="ECO:0000256" key="1">
    <source>
        <dbReference type="ARBA" id="ARBA00023235"/>
    </source>
</evidence>
<name>A0ABP9KTJ4_9NOCA</name>
<gene>
    <name evidence="4" type="ORF">GCM10023318_49110</name>
</gene>
<dbReference type="InterPro" id="IPR013022">
    <property type="entry name" value="Xyl_isomerase-like_TIM-brl"/>
</dbReference>
<dbReference type="RefSeq" id="WP_345498197.1">
    <property type="nucleotide sequence ID" value="NZ_BAABJM010000005.1"/>
</dbReference>
<evidence type="ECO:0000256" key="2">
    <source>
        <dbReference type="PIRNR" id="PIRNR006241"/>
    </source>
</evidence>
<comment type="caution">
    <text evidence="4">The sequence shown here is derived from an EMBL/GenBank/DDBJ whole genome shotgun (WGS) entry which is preliminary data.</text>
</comment>
<dbReference type="PANTHER" id="PTHR43489:SF6">
    <property type="entry name" value="HYDROXYPYRUVATE ISOMERASE-RELATED"/>
    <property type="match status" value="1"/>
</dbReference>